<comment type="similarity">
    <text evidence="2 6">Belongs to the GPAT/DAPAT family.</text>
</comment>
<evidence type="ECO:0000313" key="8">
    <source>
        <dbReference type="EMBL" id="RNA09855.1"/>
    </source>
</evidence>
<evidence type="ECO:0000256" key="3">
    <source>
        <dbReference type="ARBA" id="ARBA00022679"/>
    </source>
</evidence>
<keyword evidence="3 6" id="KW-0808">Transferase</keyword>
<reference evidence="8 9" key="1">
    <citation type="journal article" date="2018" name="Sci. Rep.">
        <title>Genomic signatures of local adaptation to the degree of environmental predictability in rotifers.</title>
        <authorList>
            <person name="Franch-Gras L."/>
            <person name="Hahn C."/>
            <person name="Garcia-Roger E.M."/>
            <person name="Carmona M.J."/>
            <person name="Serra M."/>
            <person name="Gomez A."/>
        </authorList>
    </citation>
    <scope>NUCLEOTIDE SEQUENCE [LARGE SCALE GENOMIC DNA]</scope>
    <source>
        <strain evidence="8">HYR1</strain>
    </source>
</reference>
<evidence type="ECO:0000259" key="7">
    <source>
        <dbReference type="SMART" id="SM00563"/>
    </source>
</evidence>
<dbReference type="PIRSF" id="PIRSF000437">
    <property type="entry name" value="GPAT_DHAPAT"/>
    <property type="match status" value="1"/>
</dbReference>
<dbReference type="GO" id="GO:0019432">
    <property type="term" value="P:triglyceride biosynthetic process"/>
    <property type="evidence" value="ECO:0007669"/>
    <property type="project" value="TreeGrafter"/>
</dbReference>
<comment type="caution">
    <text evidence="8">The sequence shown here is derived from an EMBL/GenBank/DDBJ whole genome shotgun (WGS) entry which is preliminary data.</text>
</comment>
<dbReference type="GO" id="GO:0016287">
    <property type="term" value="F:glycerone-phosphate O-acyltransferase activity"/>
    <property type="evidence" value="ECO:0007669"/>
    <property type="project" value="TreeGrafter"/>
</dbReference>
<dbReference type="OrthoDB" id="10255570at2759"/>
<dbReference type="SUPFAM" id="SSF69593">
    <property type="entry name" value="Glycerol-3-phosphate (1)-acyltransferase"/>
    <property type="match status" value="1"/>
</dbReference>
<dbReference type="GO" id="GO:0031966">
    <property type="term" value="C:mitochondrial membrane"/>
    <property type="evidence" value="ECO:0007669"/>
    <property type="project" value="TreeGrafter"/>
</dbReference>
<comment type="subcellular location">
    <subcellularLocation>
        <location evidence="1">Endomembrane system</location>
        <topology evidence="1">Peripheral membrane protein</topology>
    </subcellularLocation>
</comment>
<sequence>MEGFSDLLEEIRHQGGPLLWLMQKKQFMENVEKKPKRSPDQIKRDVLNSDRLRHVISKILEKPSDSKPDRIEVEAEAKKIIDEMAHDFDLKYVRLLGFILIKVFSSIYKHIFYNSDIMDNMSILKHYPTVLLPLHRSYMDFLLISIVCYHKNLQLPTIAAGQDFLSMSFISKMIRHCGGFFIRRSFGSDELYWAIFREYVQQHLSNCDRPLEFFIEGTRSRTSKSLQPKLGMLSTCAELFMRGHRCQDIYFVPISLTYERLLEETLYSNELLGIPKPKESVSGLVKARTILNQSYGSIFVNFSRPISLREILFLTNGPSPSNSSNLLNPSFIFELNKDQFKQIESFSYLILIRMLHNQIIQPISIICTCLLLRNRSKFNSKLEINLNTLVEQRVRVYWPVGAQANSSTTLVLENLKTHQNLFHLDPLIALRQSEDLFESASTYIALCSYKNQLVNFLVRASFVSISLVLSSIDDELNRNQAFNIYTFMTRVFSKEFIFRPGDEARDFDDSFKYVINTSLLVERDHGLEINLFNAKKFIFFIVLFEKMFKNYAKIYSVLARLIPPDQNKFIIEDDKSIVKEIQTRIFNEMKSGSIKNDVLFDFEVLSLSTIGNAVSVLSLIGAAETKNSLQMDY</sequence>
<dbReference type="PANTHER" id="PTHR12563:SF17">
    <property type="entry name" value="DIHYDROXYACETONE PHOSPHATE ACYLTRANSFERASE"/>
    <property type="match status" value="1"/>
</dbReference>
<evidence type="ECO:0000313" key="9">
    <source>
        <dbReference type="Proteomes" id="UP000276133"/>
    </source>
</evidence>
<dbReference type="InterPro" id="IPR045520">
    <property type="entry name" value="GPAT/DHAPAT_C"/>
</dbReference>
<dbReference type="GO" id="GO:0008611">
    <property type="term" value="P:ether lipid biosynthetic process"/>
    <property type="evidence" value="ECO:0007669"/>
    <property type="project" value="TreeGrafter"/>
</dbReference>
<dbReference type="GO" id="GO:0012505">
    <property type="term" value="C:endomembrane system"/>
    <property type="evidence" value="ECO:0007669"/>
    <property type="project" value="UniProtKB-SubCell"/>
</dbReference>
<evidence type="ECO:0000256" key="4">
    <source>
        <dbReference type="ARBA" id="ARBA00023136"/>
    </source>
</evidence>
<evidence type="ECO:0000256" key="2">
    <source>
        <dbReference type="ARBA" id="ARBA00007937"/>
    </source>
</evidence>
<protein>
    <submittedName>
        <fullName evidence="8">Dihydroxyacetone phosphate acyltransferase-like</fullName>
    </submittedName>
</protein>
<accession>A0A3M7QFX0</accession>
<evidence type="ECO:0000256" key="1">
    <source>
        <dbReference type="ARBA" id="ARBA00004184"/>
    </source>
</evidence>
<evidence type="ECO:0000256" key="6">
    <source>
        <dbReference type="PIRNR" id="PIRNR000437"/>
    </source>
</evidence>
<dbReference type="Pfam" id="PF19277">
    <property type="entry name" value="GPAT_C"/>
    <property type="match status" value="1"/>
</dbReference>
<keyword evidence="9" id="KW-1185">Reference proteome</keyword>
<organism evidence="8 9">
    <name type="scientific">Brachionus plicatilis</name>
    <name type="common">Marine rotifer</name>
    <name type="synonym">Brachionus muelleri</name>
    <dbReference type="NCBI Taxonomy" id="10195"/>
    <lineage>
        <taxon>Eukaryota</taxon>
        <taxon>Metazoa</taxon>
        <taxon>Spiralia</taxon>
        <taxon>Gnathifera</taxon>
        <taxon>Rotifera</taxon>
        <taxon>Eurotatoria</taxon>
        <taxon>Monogononta</taxon>
        <taxon>Pseudotrocha</taxon>
        <taxon>Ploima</taxon>
        <taxon>Brachionidae</taxon>
        <taxon>Brachionus</taxon>
    </lineage>
</organism>
<keyword evidence="5 6" id="KW-0012">Acyltransferase</keyword>
<dbReference type="CDD" id="cd07993">
    <property type="entry name" value="LPLAT_DHAPAT-like"/>
    <property type="match status" value="1"/>
</dbReference>
<proteinExistence type="inferred from homology"/>
<keyword evidence="4" id="KW-0472">Membrane</keyword>
<dbReference type="SMART" id="SM00563">
    <property type="entry name" value="PlsC"/>
    <property type="match status" value="1"/>
</dbReference>
<dbReference type="Pfam" id="PF01553">
    <property type="entry name" value="Acyltransferase"/>
    <property type="match status" value="1"/>
</dbReference>
<name>A0A3M7QFX0_BRAPC</name>
<dbReference type="InterPro" id="IPR041728">
    <property type="entry name" value="GPAT/DHAPAT_LPLAT"/>
</dbReference>
<feature type="domain" description="Phospholipid/glycerol acyltransferase" evidence="7">
    <location>
        <begin position="129"/>
        <end position="259"/>
    </location>
</feature>
<dbReference type="EMBL" id="REGN01006361">
    <property type="protein sequence ID" value="RNA09855.1"/>
    <property type="molecule type" value="Genomic_DNA"/>
</dbReference>
<dbReference type="InterPro" id="IPR022284">
    <property type="entry name" value="GPAT/DHAPAT"/>
</dbReference>
<dbReference type="GO" id="GO:0004366">
    <property type="term" value="F:glycerol-3-phosphate O-acyltransferase activity"/>
    <property type="evidence" value="ECO:0007669"/>
    <property type="project" value="TreeGrafter"/>
</dbReference>
<dbReference type="GO" id="GO:0008654">
    <property type="term" value="P:phospholipid biosynthetic process"/>
    <property type="evidence" value="ECO:0007669"/>
    <property type="project" value="TreeGrafter"/>
</dbReference>
<gene>
    <name evidence="8" type="ORF">BpHYR1_001997</name>
</gene>
<dbReference type="GO" id="GO:0005778">
    <property type="term" value="C:peroxisomal membrane"/>
    <property type="evidence" value="ECO:0007669"/>
    <property type="project" value="TreeGrafter"/>
</dbReference>
<dbReference type="PANTHER" id="PTHR12563">
    <property type="entry name" value="GLYCEROL-3-PHOSPHATE ACYLTRANSFERASE"/>
    <property type="match status" value="1"/>
</dbReference>
<dbReference type="InterPro" id="IPR002123">
    <property type="entry name" value="Plipid/glycerol_acylTrfase"/>
</dbReference>
<evidence type="ECO:0000256" key="5">
    <source>
        <dbReference type="ARBA" id="ARBA00023315"/>
    </source>
</evidence>
<dbReference type="GO" id="GO:0006631">
    <property type="term" value="P:fatty acid metabolic process"/>
    <property type="evidence" value="ECO:0007669"/>
    <property type="project" value="TreeGrafter"/>
</dbReference>
<dbReference type="STRING" id="10195.A0A3M7QFX0"/>
<dbReference type="AlphaFoldDB" id="A0A3M7QFX0"/>
<dbReference type="Proteomes" id="UP000276133">
    <property type="component" value="Unassembled WGS sequence"/>
</dbReference>